<evidence type="ECO:0008006" key="5">
    <source>
        <dbReference type="Google" id="ProtNLM"/>
    </source>
</evidence>
<evidence type="ECO:0000256" key="1">
    <source>
        <dbReference type="SAM" id="MobiDB-lite"/>
    </source>
</evidence>
<reference evidence="3 4" key="1">
    <citation type="submission" date="2023-05" db="EMBL/GenBank/DDBJ databases">
        <title>Draft genome sequence of Streptomyces sp. B-S-A6 isolated from a cave soil in Thailand.</title>
        <authorList>
            <person name="Chamroensaksri N."/>
            <person name="Muangham S."/>
        </authorList>
    </citation>
    <scope>NUCLEOTIDE SEQUENCE [LARGE SCALE GENOMIC DNA]</scope>
    <source>
        <strain evidence="3 4">B-S-A6</strain>
    </source>
</reference>
<feature type="compositionally biased region" description="Low complexity" evidence="1">
    <location>
        <begin position="106"/>
        <end position="116"/>
    </location>
</feature>
<dbReference type="EMBL" id="JASCIQ010000003">
    <property type="protein sequence ID" value="MDI3403150.1"/>
    <property type="molecule type" value="Genomic_DNA"/>
</dbReference>
<feature type="transmembrane region" description="Helical" evidence="2">
    <location>
        <begin position="126"/>
        <end position="144"/>
    </location>
</feature>
<proteinExistence type="predicted"/>
<feature type="transmembrane region" description="Helical" evidence="2">
    <location>
        <begin position="36"/>
        <end position="55"/>
    </location>
</feature>
<comment type="caution">
    <text evidence="3">The sequence shown here is derived from an EMBL/GenBank/DDBJ whole genome shotgun (WGS) entry which is preliminary data.</text>
</comment>
<feature type="region of interest" description="Disordered" evidence="1">
    <location>
        <begin position="87"/>
        <end position="116"/>
    </location>
</feature>
<feature type="transmembrane region" description="Helical" evidence="2">
    <location>
        <begin position="12"/>
        <end position="30"/>
    </location>
</feature>
<protein>
    <recommendedName>
        <fullName evidence="5">Integral-membrane protein</fullName>
    </recommendedName>
</protein>
<sequence>MTDARSPLRAFRAAIFAAVGVSLAAVGHSSMSGQDVPFGALLVAFVVTGLAAWGVGHRRRGIPSIATGLLAMQAALHLTFAGSQTDTASMGGSHMGGSHSHGHMGGSHASGAPASGAGAHLDHSSLGMLAVHVLAALVCALWLARGEAAFFQLLAAVDSLAFAPLRLLLTAVRLPLPPRLTRRPRPRPVARARAAVLAYAVTRRGPPAQGLLLRPAPLAS</sequence>
<name>A0ABT6S4Z0_9ACTN</name>
<evidence type="ECO:0000313" key="3">
    <source>
        <dbReference type="EMBL" id="MDI3403150.1"/>
    </source>
</evidence>
<dbReference type="RefSeq" id="WP_282541083.1">
    <property type="nucleotide sequence ID" value="NZ_JASCIQ010000003.1"/>
</dbReference>
<evidence type="ECO:0000313" key="4">
    <source>
        <dbReference type="Proteomes" id="UP001223978"/>
    </source>
</evidence>
<evidence type="ECO:0000256" key="2">
    <source>
        <dbReference type="SAM" id="Phobius"/>
    </source>
</evidence>
<keyword evidence="2" id="KW-0812">Transmembrane</keyword>
<keyword evidence="2" id="KW-1133">Transmembrane helix</keyword>
<keyword evidence="4" id="KW-1185">Reference proteome</keyword>
<accession>A0ABT6S4Z0</accession>
<gene>
    <name evidence="3" type="ORF">QIS96_04815</name>
</gene>
<dbReference type="Proteomes" id="UP001223978">
    <property type="component" value="Unassembled WGS sequence"/>
</dbReference>
<feature type="compositionally biased region" description="Low complexity" evidence="1">
    <location>
        <begin position="88"/>
        <end position="98"/>
    </location>
</feature>
<keyword evidence="2" id="KW-0472">Membrane</keyword>
<organism evidence="3 4">
    <name type="scientific">Streptomyces cavernicola</name>
    <dbReference type="NCBI Taxonomy" id="3043613"/>
    <lineage>
        <taxon>Bacteria</taxon>
        <taxon>Bacillati</taxon>
        <taxon>Actinomycetota</taxon>
        <taxon>Actinomycetes</taxon>
        <taxon>Kitasatosporales</taxon>
        <taxon>Streptomycetaceae</taxon>
        <taxon>Streptomyces</taxon>
    </lineage>
</organism>